<proteinExistence type="predicted"/>
<dbReference type="Proteomes" id="UP000253689">
    <property type="component" value="Chromosome"/>
</dbReference>
<dbReference type="EMBL" id="CP031088">
    <property type="protein sequence ID" value="AXF95386.1"/>
    <property type="molecule type" value="Genomic_DNA"/>
</dbReference>
<evidence type="ECO:0000313" key="1">
    <source>
        <dbReference type="EMBL" id="AXF95386.1"/>
    </source>
</evidence>
<accession>A0A345DME8</accession>
<dbReference type="KEGG" id="sphh:SDAV_00392"/>
<gene>
    <name evidence="1" type="ORF">SDAV_00392</name>
</gene>
<protein>
    <submittedName>
        <fullName evidence="1">Uncharacterized protein</fullName>
    </submittedName>
</protein>
<organism evidence="1 2">
    <name type="scientific">Spiroplasma phoeniceum P40</name>
    <dbReference type="NCBI Taxonomy" id="1276259"/>
    <lineage>
        <taxon>Bacteria</taxon>
        <taxon>Bacillati</taxon>
        <taxon>Mycoplasmatota</taxon>
        <taxon>Mollicutes</taxon>
        <taxon>Entomoplasmatales</taxon>
        <taxon>Spiroplasmataceae</taxon>
        <taxon>Spiroplasma</taxon>
    </lineage>
</organism>
<evidence type="ECO:0000313" key="2">
    <source>
        <dbReference type="Proteomes" id="UP000253689"/>
    </source>
</evidence>
<keyword evidence="2" id="KW-1185">Reference proteome</keyword>
<name>A0A345DME8_9MOLU</name>
<dbReference type="RefSeq" id="WP_114564322.1">
    <property type="nucleotide sequence ID" value="NZ_CP031088.1"/>
</dbReference>
<sequence>MVEQGLEKETINNLQNIENLLTNISMKAFLLPDTNVPLMIIDLKNTFNNQTNKQNRKIVEQYNLILKEDKQQRLDAINEHYQSLPDDEQKNLKKK</sequence>
<reference evidence="2" key="1">
    <citation type="submission" date="2018-07" db="EMBL/GenBank/DDBJ databases">
        <title>Complete Genome Sequence of Spiroplasma phoeniceum.</title>
        <authorList>
            <person name="Davis R.E."/>
            <person name="Shao J.Y."/>
            <person name="Zhao Y."/>
            <person name="Silver A."/>
            <person name="Stump z."/>
            <person name="Gasparich G."/>
        </authorList>
    </citation>
    <scope>NUCLEOTIDE SEQUENCE [LARGE SCALE GENOMIC DNA]</scope>
    <source>
        <strain evidence="2">P40</strain>
    </source>
</reference>
<dbReference type="AlphaFoldDB" id="A0A345DME8"/>